<keyword evidence="2" id="KW-1185">Reference proteome</keyword>
<evidence type="ECO:0000313" key="1">
    <source>
        <dbReference type="EMBL" id="MFC4634967.1"/>
    </source>
</evidence>
<organism evidence="1 2">
    <name type="scientific">Dokdonia ponticola</name>
    <dbReference type="NCBI Taxonomy" id="2041041"/>
    <lineage>
        <taxon>Bacteria</taxon>
        <taxon>Pseudomonadati</taxon>
        <taxon>Bacteroidota</taxon>
        <taxon>Flavobacteriia</taxon>
        <taxon>Flavobacteriales</taxon>
        <taxon>Flavobacteriaceae</taxon>
        <taxon>Dokdonia</taxon>
    </lineage>
</organism>
<accession>A0ABV9HXS1</accession>
<dbReference type="Proteomes" id="UP001596043">
    <property type="component" value="Unassembled WGS sequence"/>
</dbReference>
<comment type="caution">
    <text evidence="1">The sequence shown here is derived from an EMBL/GenBank/DDBJ whole genome shotgun (WGS) entry which is preliminary data.</text>
</comment>
<proteinExistence type="predicted"/>
<reference evidence="2" key="1">
    <citation type="journal article" date="2019" name="Int. J. Syst. Evol. Microbiol.">
        <title>The Global Catalogue of Microorganisms (GCM) 10K type strain sequencing project: providing services to taxonomists for standard genome sequencing and annotation.</title>
        <authorList>
            <consortium name="The Broad Institute Genomics Platform"/>
            <consortium name="The Broad Institute Genome Sequencing Center for Infectious Disease"/>
            <person name="Wu L."/>
            <person name="Ma J."/>
        </authorList>
    </citation>
    <scope>NUCLEOTIDE SEQUENCE [LARGE SCALE GENOMIC DNA]</scope>
    <source>
        <strain evidence="2">YJ-61-S</strain>
    </source>
</reference>
<sequence length="129" mass="14954">MNVELEYAPEIIVRDIIPKALEIKQDHINILGNHFLVLIDDEGNFKKINNILLDKSSSFKFTQLLWNFAFVLVAVQKSKGQFGHTDASIKIKKTLKKILIKLKMSNCIYDITTLIQYMEIERAYINNLL</sequence>
<dbReference type="EMBL" id="JBHSFV010000008">
    <property type="protein sequence ID" value="MFC4634967.1"/>
    <property type="molecule type" value="Genomic_DNA"/>
</dbReference>
<gene>
    <name evidence="1" type="ORF">ACFO3O_13685</name>
</gene>
<evidence type="ECO:0000313" key="2">
    <source>
        <dbReference type="Proteomes" id="UP001596043"/>
    </source>
</evidence>
<name>A0ABV9HXS1_9FLAO</name>
<protein>
    <submittedName>
        <fullName evidence="1">Uncharacterized protein</fullName>
    </submittedName>
</protein>
<dbReference type="RefSeq" id="WP_379979735.1">
    <property type="nucleotide sequence ID" value="NZ_JBHSFV010000008.1"/>
</dbReference>